<evidence type="ECO:0000313" key="3">
    <source>
        <dbReference type="Proteomes" id="UP000199308"/>
    </source>
</evidence>
<evidence type="ECO:0000313" key="2">
    <source>
        <dbReference type="EMBL" id="SET85926.1"/>
    </source>
</evidence>
<organism evidence="2 3">
    <name type="scientific">Thalassotalea agarivorans</name>
    <name type="common">Thalassomonas agarivorans</name>
    <dbReference type="NCBI Taxonomy" id="349064"/>
    <lineage>
        <taxon>Bacteria</taxon>
        <taxon>Pseudomonadati</taxon>
        <taxon>Pseudomonadota</taxon>
        <taxon>Gammaproteobacteria</taxon>
        <taxon>Alteromonadales</taxon>
        <taxon>Colwelliaceae</taxon>
        <taxon>Thalassotalea</taxon>
    </lineage>
</organism>
<dbReference type="GO" id="GO:0006629">
    <property type="term" value="P:lipid metabolic process"/>
    <property type="evidence" value="ECO:0007669"/>
    <property type="project" value="InterPro"/>
</dbReference>
<dbReference type="AlphaFoldDB" id="A0A1I0HP88"/>
<dbReference type="GO" id="GO:0008081">
    <property type="term" value="F:phosphoric diester hydrolase activity"/>
    <property type="evidence" value="ECO:0007669"/>
    <property type="project" value="InterPro"/>
</dbReference>
<dbReference type="Proteomes" id="UP000199308">
    <property type="component" value="Unassembled WGS sequence"/>
</dbReference>
<sequence>MLVVAHRGASHNCPENTVLAFEQALVEGADGIELDVHLHKSGELIVCHDHYIDRISSLDGDLNDFTLKQLQQIALPQNQHISLLSEILRRINGRCIVNIELKTADCDKNTLARLCRVLEQTLYEATTSFNFKPKQLIVSSFNHPLIGYLANKISDFPVSPLTASCPLSLSGFATKLNASGLHVTIDCLNKEIVDDAKKNGLYVWVYTVDRAQDIERCYALGVDAIITNTPASTIQELKIILK</sequence>
<dbReference type="OrthoDB" id="9795622at2"/>
<proteinExistence type="predicted"/>
<dbReference type="InterPro" id="IPR017946">
    <property type="entry name" value="PLC-like_Pdiesterase_TIM-brl"/>
</dbReference>
<dbReference type="SUPFAM" id="SSF51695">
    <property type="entry name" value="PLC-like phosphodiesterases"/>
    <property type="match status" value="1"/>
</dbReference>
<dbReference type="PANTHER" id="PTHR46211:SF1">
    <property type="entry name" value="GLYCEROPHOSPHODIESTER PHOSPHODIESTERASE, CYTOPLASMIC"/>
    <property type="match status" value="1"/>
</dbReference>
<dbReference type="STRING" id="349064.SAMN05660429_02888"/>
<gene>
    <name evidence="2" type="ORF">SAMN05660429_02888</name>
</gene>
<protein>
    <submittedName>
        <fullName evidence="2">Glycerophosphoryl diester phosphodiesterase</fullName>
    </submittedName>
</protein>
<dbReference type="InterPro" id="IPR030395">
    <property type="entry name" value="GP_PDE_dom"/>
</dbReference>
<accession>A0A1I0HP88</accession>
<name>A0A1I0HP88_THASX</name>
<keyword evidence="3" id="KW-1185">Reference proteome</keyword>
<dbReference type="EMBL" id="FOHK01000017">
    <property type="protein sequence ID" value="SET85926.1"/>
    <property type="molecule type" value="Genomic_DNA"/>
</dbReference>
<dbReference type="Pfam" id="PF03009">
    <property type="entry name" value="GDPD"/>
    <property type="match status" value="1"/>
</dbReference>
<dbReference type="PANTHER" id="PTHR46211">
    <property type="entry name" value="GLYCEROPHOSPHORYL DIESTER PHOSPHODIESTERASE"/>
    <property type="match status" value="1"/>
</dbReference>
<evidence type="ECO:0000259" key="1">
    <source>
        <dbReference type="PROSITE" id="PS51704"/>
    </source>
</evidence>
<dbReference type="PROSITE" id="PS51704">
    <property type="entry name" value="GP_PDE"/>
    <property type="match status" value="1"/>
</dbReference>
<dbReference type="RefSeq" id="WP_093332024.1">
    <property type="nucleotide sequence ID" value="NZ_AP027363.1"/>
</dbReference>
<dbReference type="Gene3D" id="3.20.20.190">
    <property type="entry name" value="Phosphatidylinositol (PI) phosphodiesterase"/>
    <property type="match status" value="1"/>
</dbReference>
<feature type="domain" description="GP-PDE" evidence="1">
    <location>
        <begin position="1"/>
        <end position="237"/>
    </location>
</feature>
<reference evidence="2 3" key="1">
    <citation type="submission" date="2016-10" db="EMBL/GenBank/DDBJ databases">
        <authorList>
            <person name="de Groot N.N."/>
        </authorList>
    </citation>
    <scope>NUCLEOTIDE SEQUENCE [LARGE SCALE GENOMIC DNA]</scope>
    <source>
        <strain evidence="2 3">DSM 19706</strain>
    </source>
</reference>